<dbReference type="OrthoDB" id="5801624at2759"/>
<reference evidence="2" key="1">
    <citation type="submission" date="2022-11" db="EMBL/GenBank/DDBJ databases">
        <authorList>
            <person name="Kikuchi T."/>
        </authorList>
    </citation>
    <scope>NUCLEOTIDE SEQUENCE</scope>
    <source>
        <strain evidence="2">PS1010</strain>
    </source>
</reference>
<dbReference type="EMBL" id="CANHGI010000003">
    <property type="protein sequence ID" value="CAI5445043.1"/>
    <property type="molecule type" value="Genomic_DNA"/>
</dbReference>
<feature type="chain" id="PRO_5040481548" evidence="1">
    <location>
        <begin position="19"/>
        <end position="452"/>
    </location>
</feature>
<gene>
    <name evidence="2" type="ORF">CAMP_LOCUS7680</name>
</gene>
<sequence length="452" mass="50243">MHLKVLVLIAILHQYVNGAQVGNDVLKTEVRADFDVFAGTWNPGGFQYGNPTIINMVQVRESTESVSFEFFPHEYCQALLVCSSPYTDFSGDNPLKVTEDMCTDNFFYVPASGQFKLIQGNAEIKGYVDKLTFEGMEDKHQIKVSKEPFYKSSIYQTEIKDTSILTNKVLLVLSNSRQCQTNVIVDGKVITNDFLVKDRITNELPKSFQYSGNQAETRTFYTDTHSSAIRTQDVFPQIKSWTQKNDKLKNIKFSCHVAGGKVTSGSLIVKPSVLHIKKQQNTDSGGGSRIWRTSIDTGDCHWMRLWITKKSTTWEDYPTRIDGELSQTIDFLFEAGLVFLPDRENAVSLPGSAKQIRKIFLNRYADGIAELAFGHIGNRLINTISFKMDILKVDDLEFFLIRSGSCDARFGADGIVGGILGAGSSSNVPNEVSLSDCKAYSLEPAAAPAPGP</sequence>
<evidence type="ECO:0000313" key="2">
    <source>
        <dbReference type="EMBL" id="CAI5445043.1"/>
    </source>
</evidence>
<keyword evidence="3" id="KW-1185">Reference proteome</keyword>
<organism evidence="2 3">
    <name type="scientific">Caenorhabditis angaria</name>
    <dbReference type="NCBI Taxonomy" id="860376"/>
    <lineage>
        <taxon>Eukaryota</taxon>
        <taxon>Metazoa</taxon>
        <taxon>Ecdysozoa</taxon>
        <taxon>Nematoda</taxon>
        <taxon>Chromadorea</taxon>
        <taxon>Rhabditida</taxon>
        <taxon>Rhabditina</taxon>
        <taxon>Rhabditomorpha</taxon>
        <taxon>Rhabditoidea</taxon>
        <taxon>Rhabditidae</taxon>
        <taxon>Peloderinae</taxon>
        <taxon>Caenorhabditis</taxon>
    </lineage>
</organism>
<feature type="signal peptide" evidence="1">
    <location>
        <begin position="1"/>
        <end position="18"/>
    </location>
</feature>
<comment type="caution">
    <text evidence="2">The sequence shown here is derived from an EMBL/GenBank/DDBJ whole genome shotgun (WGS) entry which is preliminary data.</text>
</comment>
<evidence type="ECO:0000313" key="3">
    <source>
        <dbReference type="Proteomes" id="UP001152747"/>
    </source>
</evidence>
<dbReference type="Proteomes" id="UP001152747">
    <property type="component" value="Unassembled WGS sequence"/>
</dbReference>
<keyword evidence="1" id="KW-0732">Signal</keyword>
<protein>
    <submittedName>
        <fullName evidence="2">Uncharacterized protein</fullName>
    </submittedName>
</protein>
<dbReference type="AlphaFoldDB" id="A0A9P1N032"/>
<proteinExistence type="predicted"/>
<accession>A0A9P1N032</accession>
<name>A0A9P1N032_9PELO</name>
<evidence type="ECO:0000256" key="1">
    <source>
        <dbReference type="SAM" id="SignalP"/>
    </source>
</evidence>